<dbReference type="AlphaFoldDB" id="A0A016UAJ2"/>
<dbReference type="OrthoDB" id="414826at2759"/>
<dbReference type="InterPro" id="IPR035940">
    <property type="entry name" value="CAP_sf"/>
</dbReference>
<dbReference type="PANTHER" id="PTHR10334">
    <property type="entry name" value="CYSTEINE-RICH SECRETORY PROTEIN-RELATED"/>
    <property type="match status" value="1"/>
</dbReference>
<protein>
    <submittedName>
        <fullName evidence="1">Uncharacterized protein</fullName>
    </submittedName>
</protein>
<dbReference type="CDD" id="cd05380">
    <property type="entry name" value="CAP_euk"/>
    <property type="match status" value="1"/>
</dbReference>
<evidence type="ECO:0000313" key="1">
    <source>
        <dbReference type="EMBL" id="EYC11578.1"/>
    </source>
</evidence>
<dbReference type="InterPro" id="IPR001283">
    <property type="entry name" value="CRISP-related"/>
</dbReference>
<organism evidence="1 2">
    <name type="scientific">Ancylostoma ceylanicum</name>
    <dbReference type="NCBI Taxonomy" id="53326"/>
    <lineage>
        <taxon>Eukaryota</taxon>
        <taxon>Metazoa</taxon>
        <taxon>Ecdysozoa</taxon>
        <taxon>Nematoda</taxon>
        <taxon>Chromadorea</taxon>
        <taxon>Rhabditida</taxon>
        <taxon>Rhabditina</taxon>
        <taxon>Rhabditomorpha</taxon>
        <taxon>Strongyloidea</taxon>
        <taxon>Ancylostomatidae</taxon>
        <taxon>Ancylostomatinae</taxon>
        <taxon>Ancylostoma</taxon>
    </lineage>
</organism>
<sequence length="202" mass="22728">MCPEYGISDGLRMIFLDGHNKYRSEIAKGLWNGVKTKDGEIYAPKAARMRKMVYDCELEQKAKKFADDCNHDIDEAVKYGANTLSKYGASVNFSPDAKLATRMWFTGSRMQGPGKNLTFSEQKYPQHTTAFTQMIWQDTYKVGCYIKSCVDRKNTAVVCMYSPVGNILGQKIYEEGEPCKVDADCKCEGCTCSKEEALCVVH</sequence>
<dbReference type="SMART" id="SM00198">
    <property type="entry name" value="SCP"/>
    <property type="match status" value="1"/>
</dbReference>
<reference evidence="2" key="1">
    <citation type="journal article" date="2015" name="Nat. Genet.">
        <title>The genome and transcriptome of the zoonotic hookworm Ancylostoma ceylanicum identify infection-specific gene families.</title>
        <authorList>
            <person name="Schwarz E.M."/>
            <person name="Hu Y."/>
            <person name="Antoshechkin I."/>
            <person name="Miller M.M."/>
            <person name="Sternberg P.W."/>
            <person name="Aroian R.V."/>
        </authorList>
    </citation>
    <scope>NUCLEOTIDE SEQUENCE</scope>
    <source>
        <strain evidence="2">HY135</strain>
    </source>
</reference>
<dbReference type="PRINTS" id="PR00837">
    <property type="entry name" value="V5TPXLIKE"/>
</dbReference>
<dbReference type="STRING" id="53326.A0A016UAJ2"/>
<dbReference type="EMBL" id="JARK01001386">
    <property type="protein sequence ID" value="EYC11578.1"/>
    <property type="molecule type" value="Genomic_DNA"/>
</dbReference>
<dbReference type="InterPro" id="IPR014044">
    <property type="entry name" value="CAP_dom"/>
</dbReference>
<keyword evidence="2" id="KW-1185">Reference proteome</keyword>
<proteinExistence type="predicted"/>
<dbReference type="SUPFAM" id="SSF55797">
    <property type="entry name" value="PR-1-like"/>
    <property type="match status" value="1"/>
</dbReference>
<gene>
    <name evidence="1" type="primary">Acey_s0050.g1987</name>
    <name evidence="1" type="synonym">ASP-s0050.g1987</name>
    <name evidence="1" type="ORF">Y032_0050g1987</name>
</gene>
<dbReference type="Gene3D" id="3.40.33.10">
    <property type="entry name" value="CAP"/>
    <property type="match status" value="1"/>
</dbReference>
<comment type="caution">
    <text evidence="1">The sequence shown here is derived from an EMBL/GenBank/DDBJ whole genome shotgun (WGS) entry which is preliminary data.</text>
</comment>
<dbReference type="Proteomes" id="UP000024635">
    <property type="component" value="Unassembled WGS sequence"/>
</dbReference>
<name>A0A016UAJ2_9BILA</name>
<dbReference type="Pfam" id="PF00188">
    <property type="entry name" value="CAP"/>
    <property type="match status" value="1"/>
</dbReference>
<evidence type="ECO:0000313" key="2">
    <source>
        <dbReference type="Proteomes" id="UP000024635"/>
    </source>
</evidence>
<accession>A0A016UAJ2</accession>